<dbReference type="Proteomes" id="UP000250915">
    <property type="component" value="Unassembled WGS sequence"/>
</dbReference>
<keyword evidence="1" id="KW-1133">Transmembrane helix</keyword>
<dbReference type="AlphaFoldDB" id="A0A329M9U5"/>
<feature type="transmembrane region" description="Helical" evidence="1">
    <location>
        <begin position="22"/>
        <end position="43"/>
    </location>
</feature>
<name>A0A329M9U5_9MYCO</name>
<evidence type="ECO:0000313" key="3">
    <source>
        <dbReference type="Proteomes" id="UP000250915"/>
    </source>
</evidence>
<dbReference type="RefSeq" id="WP_112631374.1">
    <property type="nucleotide sequence ID" value="NZ_QMEV01000003.1"/>
</dbReference>
<keyword evidence="1" id="KW-0472">Membrane</keyword>
<protein>
    <recommendedName>
        <fullName evidence="4">DUF4345 domain-containing protein</fullName>
    </recommendedName>
</protein>
<evidence type="ECO:0000313" key="2">
    <source>
        <dbReference type="EMBL" id="RAV16528.1"/>
    </source>
</evidence>
<dbReference type="InterPro" id="IPR025597">
    <property type="entry name" value="DUF4345"/>
</dbReference>
<feature type="transmembrane region" description="Helical" evidence="1">
    <location>
        <begin position="63"/>
        <end position="81"/>
    </location>
</feature>
<sequence>MGADALTLPIQPLTHRDGGRRALQVTLGVLSLIPFLSGLAGMAVGPKALPSARTPDPTTDSEYRFISAFWFATAPVIWSAIPRIERRTSLVRGLTAVVFAGGLARLVSWRTTDRPHPVFVAAIALELFGIPAVMAWQSRVAHANNSRD</sequence>
<reference evidence="2 3" key="1">
    <citation type="submission" date="2018-06" db="EMBL/GenBank/DDBJ databases">
        <title>NTM in soil in Japan.</title>
        <authorList>
            <person name="Ohya K."/>
        </authorList>
    </citation>
    <scope>NUCLEOTIDE SEQUENCE [LARGE SCALE GENOMIC DNA]</scope>
    <source>
        <strain evidence="2 3">GF28</strain>
    </source>
</reference>
<feature type="transmembrane region" description="Helical" evidence="1">
    <location>
        <begin position="118"/>
        <end position="136"/>
    </location>
</feature>
<accession>A0A329M9U5</accession>
<dbReference type="OrthoDB" id="3693039at2"/>
<dbReference type="Pfam" id="PF14248">
    <property type="entry name" value="DUF4345"/>
    <property type="match status" value="1"/>
</dbReference>
<proteinExistence type="predicted"/>
<keyword evidence="1" id="KW-0812">Transmembrane</keyword>
<feature type="transmembrane region" description="Helical" evidence="1">
    <location>
        <begin position="93"/>
        <end position="112"/>
    </location>
</feature>
<gene>
    <name evidence="2" type="ORF">DQP57_02420</name>
</gene>
<comment type="caution">
    <text evidence="2">The sequence shown here is derived from an EMBL/GenBank/DDBJ whole genome shotgun (WGS) entry which is preliminary data.</text>
</comment>
<organism evidence="2 3">
    <name type="scientific">Mycobacterium colombiense</name>
    <dbReference type="NCBI Taxonomy" id="339268"/>
    <lineage>
        <taxon>Bacteria</taxon>
        <taxon>Bacillati</taxon>
        <taxon>Actinomycetota</taxon>
        <taxon>Actinomycetes</taxon>
        <taxon>Mycobacteriales</taxon>
        <taxon>Mycobacteriaceae</taxon>
        <taxon>Mycobacterium</taxon>
        <taxon>Mycobacterium avium complex (MAC)</taxon>
    </lineage>
</organism>
<evidence type="ECO:0008006" key="4">
    <source>
        <dbReference type="Google" id="ProtNLM"/>
    </source>
</evidence>
<dbReference type="EMBL" id="QMEV01000003">
    <property type="protein sequence ID" value="RAV16528.1"/>
    <property type="molecule type" value="Genomic_DNA"/>
</dbReference>
<evidence type="ECO:0000256" key="1">
    <source>
        <dbReference type="SAM" id="Phobius"/>
    </source>
</evidence>